<feature type="region of interest" description="Disordered" evidence="1">
    <location>
        <begin position="360"/>
        <end position="380"/>
    </location>
</feature>
<dbReference type="Gene3D" id="3.30.1490.300">
    <property type="match status" value="1"/>
</dbReference>
<dbReference type="InterPro" id="IPR007813">
    <property type="entry name" value="PilN"/>
</dbReference>
<feature type="transmembrane region" description="Helical" evidence="2">
    <location>
        <begin position="213"/>
        <end position="233"/>
    </location>
</feature>
<keyword evidence="2" id="KW-1133">Transmembrane helix</keyword>
<organism evidence="3 4">
    <name type="scientific">Pseudoxanthomonas mexicana</name>
    <dbReference type="NCBI Taxonomy" id="128785"/>
    <lineage>
        <taxon>Bacteria</taxon>
        <taxon>Pseudomonadati</taxon>
        <taxon>Pseudomonadota</taxon>
        <taxon>Gammaproteobacteria</taxon>
        <taxon>Lysobacterales</taxon>
        <taxon>Lysobacteraceae</taxon>
        <taxon>Pseudoxanthomonas</taxon>
    </lineage>
</organism>
<keyword evidence="2" id="KW-0812">Transmembrane</keyword>
<dbReference type="GeneID" id="81470745"/>
<sequence length="380" mass="41184">MSGVRDTLQRFRARLGTGPGGFLVWWGQALATWLPARWRVLLGLTGDRLLFQRHEDEVAMAWQQAAHRHALARLPATVTPGELRALLGTRLADLPRWWLMPADKVLRRRLLLPSAAADRLRDVVRFEIDRQTPFAAHEACFDARVLGVREDGQLEVELVAVPKATFAAGLSGLGALASDLAGADVEDAAGLPLGVNLLPEEARATRQAPQRRLHLVFAGIALCALVLAAWRVLDNRQTGAEAFAAQVEANADAARRVAAQRQQLVDLVAGTTTLNQTSARRPTALEVMDEITRRLPDTTYLEKLAIEGDRLTLIGFSPEASGLVARLQGSPLWRNPALSGALQPDPRTRMDRFTLTAELLGKQDPSAPAATGGADAAGHH</sequence>
<evidence type="ECO:0000313" key="4">
    <source>
        <dbReference type="Proteomes" id="UP000515838"/>
    </source>
</evidence>
<dbReference type="RefSeq" id="WP_187574360.1">
    <property type="nucleotide sequence ID" value="NZ_CP060731.1"/>
</dbReference>
<dbReference type="PANTHER" id="PTHR40278">
    <property type="entry name" value="DNA UTILIZATION PROTEIN HOFN"/>
    <property type="match status" value="1"/>
</dbReference>
<dbReference type="Pfam" id="PF05137">
    <property type="entry name" value="PilN"/>
    <property type="match status" value="1"/>
</dbReference>
<protein>
    <submittedName>
        <fullName evidence="3">PilN domain-containing protein</fullName>
    </submittedName>
</protein>
<dbReference type="EMBL" id="CP060731">
    <property type="protein sequence ID" value="QNN79183.1"/>
    <property type="molecule type" value="Genomic_DNA"/>
</dbReference>
<reference evidence="3 4" key="1">
    <citation type="submission" date="2020-08" db="EMBL/GenBank/DDBJ databases">
        <title>Streptomycin Non-resistant strain, P. mexicana.</title>
        <authorList>
            <person name="Ganesh-Kumar S."/>
            <person name="Zhe T."/>
            <person name="Yu Z."/>
            <person name="Min Y."/>
        </authorList>
    </citation>
    <scope>NUCLEOTIDE SEQUENCE [LARGE SCALE GENOMIC DNA]</scope>
    <source>
        <strain evidence="3 4">GTZY2</strain>
    </source>
</reference>
<dbReference type="AlphaFoldDB" id="A0A7G9TGF8"/>
<dbReference type="Proteomes" id="UP000515838">
    <property type="component" value="Chromosome"/>
</dbReference>
<dbReference type="InterPro" id="IPR043129">
    <property type="entry name" value="ATPase_NBD"/>
</dbReference>
<dbReference type="PANTHER" id="PTHR40278:SF1">
    <property type="entry name" value="DNA UTILIZATION PROTEIN HOFN"/>
    <property type="match status" value="1"/>
</dbReference>
<accession>A0A7G9TGF8</accession>
<evidence type="ECO:0000256" key="1">
    <source>
        <dbReference type="SAM" id="MobiDB-lite"/>
    </source>
</evidence>
<feature type="compositionally biased region" description="Low complexity" evidence="1">
    <location>
        <begin position="367"/>
        <end position="380"/>
    </location>
</feature>
<evidence type="ECO:0000256" key="2">
    <source>
        <dbReference type="SAM" id="Phobius"/>
    </source>
</evidence>
<dbReference type="SUPFAM" id="SSF53067">
    <property type="entry name" value="Actin-like ATPase domain"/>
    <property type="match status" value="1"/>
</dbReference>
<keyword evidence="2" id="KW-0472">Membrane</keyword>
<proteinExistence type="predicted"/>
<evidence type="ECO:0000313" key="3">
    <source>
        <dbReference type="EMBL" id="QNN79183.1"/>
    </source>
</evidence>
<gene>
    <name evidence="3" type="ORF">IAE60_07190</name>
</gene>
<dbReference type="InterPro" id="IPR052534">
    <property type="entry name" value="Extracell_DNA_Util/SecSys_Comp"/>
</dbReference>
<name>A0A7G9TGF8_PSEMX</name>